<gene>
    <name evidence="10" type="ORF">K0U00_12145</name>
</gene>
<sequence length="341" mass="37796">MFQKTRSMLALSYGGIIAIILIIVALAYYLLLSHTLKNNVSTQLKQVFTQVSGQLEGVSLKTGLSIPELLQLTYPKTVAFNWGFLELDEFCIMVDSSGQLLTSSYKQSTNGSIPTEDILAWSKTDISSGGLNALTDHHTPEGRDFTTMLVPLDKSTVDYGYLFTGKEVTSNQYVLNQMRMIMIILGAGLLVIASGIGYVFAGRAMIPIRQAYKRQQEFSADASHELRTPLAVLHSSVEVIGEYRDRLPPFQQDVLQKMEEEISRMTQLVEGLLTLSRSDSEYPQLLLEPFELRAIVAEAVEMMRPLALGAGVRLYFEDKLAAGASSSFHGDKARVKQLVII</sequence>
<proteinExistence type="predicted"/>
<evidence type="ECO:0000313" key="11">
    <source>
        <dbReference type="Proteomes" id="UP001519887"/>
    </source>
</evidence>
<evidence type="ECO:0000256" key="4">
    <source>
        <dbReference type="ARBA" id="ARBA00022741"/>
    </source>
</evidence>
<reference evidence="10 11" key="1">
    <citation type="submission" date="2021-07" db="EMBL/GenBank/DDBJ databases">
        <title>Paenibacillus radiodurans sp. nov., isolated from the southeastern edge of Tengger Desert.</title>
        <authorList>
            <person name="Zhang G."/>
        </authorList>
    </citation>
    <scope>NUCLEOTIDE SEQUENCE [LARGE SCALE GENOMIC DNA]</scope>
    <source>
        <strain evidence="10 11">CCM 7311</strain>
    </source>
</reference>
<comment type="catalytic activity">
    <reaction evidence="1">
        <text>ATP + protein L-histidine = ADP + protein N-phospho-L-histidine.</text>
        <dbReference type="EC" id="2.7.13.3"/>
    </reaction>
</comment>
<keyword evidence="7" id="KW-0902">Two-component regulatory system</keyword>
<dbReference type="CDD" id="cd00082">
    <property type="entry name" value="HisKA"/>
    <property type="match status" value="1"/>
</dbReference>
<dbReference type="Proteomes" id="UP001519887">
    <property type="component" value="Unassembled WGS sequence"/>
</dbReference>
<evidence type="ECO:0000256" key="8">
    <source>
        <dbReference type="SAM" id="Phobius"/>
    </source>
</evidence>
<keyword evidence="8" id="KW-1133">Transmembrane helix</keyword>
<evidence type="ECO:0000259" key="9">
    <source>
        <dbReference type="PROSITE" id="PS50109"/>
    </source>
</evidence>
<organism evidence="10 11">
    <name type="scientific">Paenibacillus sepulcri</name>
    <dbReference type="NCBI Taxonomy" id="359917"/>
    <lineage>
        <taxon>Bacteria</taxon>
        <taxon>Bacillati</taxon>
        <taxon>Bacillota</taxon>
        <taxon>Bacilli</taxon>
        <taxon>Bacillales</taxon>
        <taxon>Paenibacillaceae</taxon>
        <taxon>Paenibacillus</taxon>
    </lineage>
</organism>
<dbReference type="EMBL" id="JAHZIK010000249">
    <property type="protein sequence ID" value="MBW7454784.1"/>
    <property type="molecule type" value="Genomic_DNA"/>
</dbReference>
<dbReference type="PROSITE" id="PS50109">
    <property type="entry name" value="HIS_KIN"/>
    <property type="match status" value="1"/>
</dbReference>
<dbReference type="InterPro" id="IPR036097">
    <property type="entry name" value="HisK_dim/P_sf"/>
</dbReference>
<evidence type="ECO:0000256" key="7">
    <source>
        <dbReference type="ARBA" id="ARBA00023012"/>
    </source>
</evidence>
<keyword evidence="8" id="KW-0812">Transmembrane</keyword>
<keyword evidence="6" id="KW-0067">ATP-binding</keyword>
<evidence type="ECO:0000256" key="3">
    <source>
        <dbReference type="ARBA" id="ARBA00022679"/>
    </source>
</evidence>
<feature type="domain" description="Histidine kinase" evidence="9">
    <location>
        <begin position="221"/>
        <end position="341"/>
    </location>
</feature>
<keyword evidence="8" id="KW-0472">Membrane</keyword>
<dbReference type="Gene3D" id="1.10.287.130">
    <property type="match status" value="1"/>
</dbReference>
<dbReference type="InterPro" id="IPR003661">
    <property type="entry name" value="HisK_dim/P_dom"/>
</dbReference>
<comment type="caution">
    <text evidence="10">The sequence shown here is derived from an EMBL/GenBank/DDBJ whole genome shotgun (WGS) entry which is preliminary data.</text>
</comment>
<feature type="non-terminal residue" evidence="10">
    <location>
        <position position="341"/>
    </location>
</feature>
<evidence type="ECO:0000313" key="10">
    <source>
        <dbReference type="EMBL" id="MBW7454784.1"/>
    </source>
</evidence>
<feature type="transmembrane region" description="Helical" evidence="8">
    <location>
        <begin position="12"/>
        <end position="31"/>
    </location>
</feature>
<dbReference type="Pfam" id="PF00512">
    <property type="entry name" value="HisKA"/>
    <property type="match status" value="1"/>
</dbReference>
<dbReference type="PANTHER" id="PTHR43711">
    <property type="entry name" value="TWO-COMPONENT HISTIDINE KINASE"/>
    <property type="match status" value="1"/>
</dbReference>
<accession>A0ABS7C1K7</accession>
<evidence type="ECO:0000256" key="6">
    <source>
        <dbReference type="ARBA" id="ARBA00022840"/>
    </source>
</evidence>
<keyword evidence="5 10" id="KW-0418">Kinase</keyword>
<protein>
    <recommendedName>
        <fullName evidence="2">histidine kinase</fullName>
        <ecNumber evidence="2">2.7.13.3</ecNumber>
    </recommendedName>
</protein>
<dbReference type="InterPro" id="IPR005467">
    <property type="entry name" value="His_kinase_dom"/>
</dbReference>
<dbReference type="SMART" id="SM00388">
    <property type="entry name" value="HisKA"/>
    <property type="match status" value="1"/>
</dbReference>
<keyword evidence="11" id="KW-1185">Reference proteome</keyword>
<dbReference type="PANTHER" id="PTHR43711:SF28">
    <property type="entry name" value="SENSOR HISTIDINE KINASE YXDK"/>
    <property type="match status" value="1"/>
</dbReference>
<dbReference type="EC" id="2.7.13.3" evidence="2"/>
<feature type="transmembrane region" description="Helical" evidence="8">
    <location>
        <begin position="180"/>
        <end position="201"/>
    </location>
</feature>
<dbReference type="SUPFAM" id="SSF47384">
    <property type="entry name" value="Homodimeric domain of signal transducing histidine kinase"/>
    <property type="match status" value="1"/>
</dbReference>
<evidence type="ECO:0000256" key="5">
    <source>
        <dbReference type="ARBA" id="ARBA00022777"/>
    </source>
</evidence>
<evidence type="ECO:0000256" key="1">
    <source>
        <dbReference type="ARBA" id="ARBA00000085"/>
    </source>
</evidence>
<dbReference type="InterPro" id="IPR050736">
    <property type="entry name" value="Sensor_HK_Regulatory"/>
</dbReference>
<name>A0ABS7C1K7_9BACL</name>
<keyword evidence="4" id="KW-0547">Nucleotide-binding</keyword>
<keyword evidence="3" id="KW-0808">Transferase</keyword>
<dbReference type="GO" id="GO:0016301">
    <property type="term" value="F:kinase activity"/>
    <property type="evidence" value="ECO:0007669"/>
    <property type="project" value="UniProtKB-KW"/>
</dbReference>
<evidence type="ECO:0000256" key="2">
    <source>
        <dbReference type="ARBA" id="ARBA00012438"/>
    </source>
</evidence>